<dbReference type="GO" id="GO:0008289">
    <property type="term" value="F:lipid binding"/>
    <property type="evidence" value="ECO:0007669"/>
    <property type="project" value="UniProtKB-KW"/>
</dbReference>
<feature type="non-terminal residue" evidence="5">
    <location>
        <position position="1"/>
    </location>
</feature>
<evidence type="ECO:0000259" key="4">
    <source>
        <dbReference type="SMART" id="SM00775"/>
    </source>
</evidence>
<keyword evidence="6" id="KW-1185">Reference proteome</keyword>
<accession>A0ABD0PPA5</accession>
<organism evidence="5 6">
    <name type="scientific">Cirrhinus mrigala</name>
    <name type="common">Mrigala</name>
    <dbReference type="NCBI Taxonomy" id="683832"/>
    <lineage>
        <taxon>Eukaryota</taxon>
        <taxon>Metazoa</taxon>
        <taxon>Chordata</taxon>
        <taxon>Craniata</taxon>
        <taxon>Vertebrata</taxon>
        <taxon>Euteleostomi</taxon>
        <taxon>Actinopterygii</taxon>
        <taxon>Neopterygii</taxon>
        <taxon>Teleostei</taxon>
        <taxon>Ostariophysi</taxon>
        <taxon>Cypriniformes</taxon>
        <taxon>Cyprinidae</taxon>
        <taxon>Labeoninae</taxon>
        <taxon>Labeonini</taxon>
        <taxon>Cirrhinus</taxon>
    </lineage>
</organism>
<evidence type="ECO:0000313" key="5">
    <source>
        <dbReference type="EMBL" id="KAL0174541.1"/>
    </source>
</evidence>
<dbReference type="PANTHER" id="PTHR10658">
    <property type="entry name" value="PHOSPHATIDYLINOSITOL TRANSFER PROTEIN"/>
    <property type="match status" value="1"/>
</dbReference>
<evidence type="ECO:0000313" key="6">
    <source>
        <dbReference type="Proteomes" id="UP001529510"/>
    </source>
</evidence>
<name>A0ABD0PPA5_CIRMR</name>
<keyword evidence="3" id="KW-0472">Membrane</keyword>
<dbReference type="Pfam" id="PF24694">
    <property type="entry name" value="LNS2_PITM1-3"/>
    <property type="match status" value="1"/>
</dbReference>
<dbReference type="Proteomes" id="UP001529510">
    <property type="component" value="Unassembled WGS sequence"/>
</dbReference>
<comment type="subcellular location">
    <subcellularLocation>
        <location evidence="1">Endomembrane system</location>
    </subcellularLocation>
</comment>
<evidence type="ECO:0000256" key="2">
    <source>
        <dbReference type="ARBA" id="ARBA00023121"/>
    </source>
</evidence>
<dbReference type="GO" id="GO:0012505">
    <property type="term" value="C:endomembrane system"/>
    <property type="evidence" value="ECO:0007669"/>
    <property type="project" value="UniProtKB-SubCell"/>
</dbReference>
<sequence length="58" mass="6861">DLGYLIIYITGRPDMQKQRVVSWLSQHNFPQGMIFFSEGLVHDPLRQKTIFLRNLVQD</sequence>
<protein>
    <recommendedName>
        <fullName evidence="4">LNS2/PITP domain-containing protein</fullName>
    </recommendedName>
</protein>
<gene>
    <name evidence="5" type="ORF">M9458_030509</name>
</gene>
<keyword evidence="2" id="KW-0446">Lipid-binding</keyword>
<dbReference type="AlphaFoldDB" id="A0ABD0PPA5"/>
<comment type="caution">
    <text evidence="5">The sequence shown here is derived from an EMBL/GenBank/DDBJ whole genome shotgun (WGS) entry which is preliminary data.</text>
</comment>
<feature type="domain" description="LNS2/PITP" evidence="4">
    <location>
        <begin position="1"/>
        <end position="58"/>
    </location>
</feature>
<dbReference type="SMART" id="SM00775">
    <property type="entry name" value="LNS2"/>
    <property type="match status" value="1"/>
</dbReference>
<evidence type="ECO:0000256" key="1">
    <source>
        <dbReference type="ARBA" id="ARBA00004308"/>
    </source>
</evidence>
<proteinExistence type="predicted"/>
<dbReference type="PANTHER" id="PTHR10658:SF27">
    <property type="entry name" value="PHOSPHATIDYLINOSITOL TRANSFER PROTEIN BETA ISOFORM"/>
    <property type="match status" value="1"/>
</dbReference>
<dbReference type="InterPro" id="IPR031315">
    <property type="entry name" value="LNS2/PITP"/>
</dbReference>
<reference evidence="5 6" key="1">
    <citation type="submission" date="2024-05" db="EMBL/GenBank/DDBJ databases">
        <title>Genome sequencing and assembly of Indian major carp, Cirrhinus mrigala (Hamilton, 1822).</title>
        <authorList>
            <person name="Mohindra V."/>
            <person name="Chowdhury L.M."/>
            <person name="Lal K."/>
            <person name="Jena J.K."/>
        </authorList>
    </citation>
    <scope>NUCLEOTIDE SEQUENCE [LARGE SCALE GENOMIC DNA]</scope>
    <source>
        <strain evidence="5">CM1030</strain>
        <tissue evidence="5">Blood</tissue>
    </source>
</reference>
<dbReference type="InterPro" id="IPR001666">
    <property type="entry name" value="PI_transfer"/>
</dbReference>
<dbReference type="EMBL" id="JAMKFB020000015">
    <property type="protein sequence ID" value="KAL0174541.1"/>
    <property type="molecule type" value="Genomic_DNA"/>
</dbReference>
<feature type="non-terminal residue" evidence="5">
    <location>
        <position position="58"/>
    </location>
</feature>
<evidence type="ECO:0000256" key="3">
    <source>
        <dbReference type="ARBA" id="ARBA00023136"/>
    </source>
</evidence>